<evidence type="ECO:0000313" key="4">
    <source>
        <dbReference type="EMBL" id="PQL57964.1"/>
    </source>
</evidence>
<dbReference type="InterPro" id="IPR001387">
    <property type="entry name" value="Cro/C1-type_HTH"/>
</dbReference>
<feature type="domain" description="HTH cro/C1-type" evidence="3">
    <location>
        <begin position="7"/>
        <end position="61"/>
    </location>
</feature>
<dbReference type="PROSITE" id="PS50943">
    <property type="entry name" value="HTH_CROC1"/>
    <property type="match status" value="1"/>
</dbReference>
<dbReference type="PANTHER" id="PTHR46558:SF11">
    <property type="entry name" value="HTH-TYPE TRANSCRIPTIONAL REGULATOR XRE"/>
    <property type="match status" value="1"/>
</dbReference>
<comment type="caution">
    <text evidence="4">The sequence shown here is derived from an EMBL/GenBank/DDBJ whole genome shotgun (WGS) entry which is preliminary data.</text>
</comment>
<accession>A0ABX5C400</accession>
<keyword evidence="1" id="KW-0238">DNA-binding</keyword>
<keyword evidence="5" id="KW-1185">Reference proteome</keyword>
<reference evidence="4 5" key="1">
    <citation type="journal article" date="2018" name="Int. J. Syst. Evol. Microbiol.">
        <title>Veillonella infantium sp. nov., an anaerobic, Gram-stain-negative coccus isolated from tongue biofilm of a Thai child.</title>
        <authorList>
            <person name="Mashima I."/>
            <person name="Liao Y.C."/>
            <person name="Miyakawa H."/>
            <person name="Theodorea C.F."/>
            <person name="Thawboon B."/>
            <person name="Thaweboon S."/>
            <person name="Scannapieco F.A."/>
            <person name="Nakazawa F."/>
        </authorList>
    </citation>
    <scope>NUCLEOTIDE SEQUENCE [LARGE SCALE GENOMIC DNA]</scope>
    <source>
        <strain evidence="4 5">T11011-4</strain>
    </source>
</reference>
<proteinExistence type="predicted"/>
<dbReference type="EMBL" id="PPDD01000008">
    <property type="protein sequence ID" value="PQL57964.1"/>
    <property type="molecule type" value="Genomic_DNA"/>
</dbReference>
<organism evidence="4 5">
    <name type="scientific">Veillonella infantium</name>
    <dbReference type="NCBI Taxonomy" id="1911679"/>
    <lineage>
        <taxon>Bacteria</taxon>
        <taxon>Bacillati</taxon>
        <taxon>Bacillota</taxon>
        <taxon>Negativicutes</taxon>
        <taxon>Veillonellales</taxon>
        <taxon>Veillonellaceae</taxon>
        <taxon>Veillonella</taxon>
    </lineage>
</organism>
<evidence type="ECO:0000259" key="3">
    <source>
        <dbReference type="PROSITE" id="PS50943"/>
    </source>
</evidence>
<evidence type="ECO:0000313" key="5">
    <source>
        <dbReference type="Proteomes" id="UP000238899"/>
    </source>
</evidence>
<dbReference type="SUPFAM" id="SSF47413">
    <property type="entry name" value="lambda repressor-like DNA-binding domains"/>
    <property type="match status" value="1"/>
</dbReference>
<evidence type="ECO:0000256" key="1">
    <source>
        <dbReference type="ARBA" id="ARBA00023125"/>
    </source>
</evidence>
<gene>
    <name evidence="4" type="ORF">VCHSUH03_04055</name>
</gene>
<dbReference type="CDD" id="cd00093">
    <property type="entry name" value="HTH_XRE"/>
    <property type="match status" value="1"/>
</dbReference>
<dbReference type="SMART" id="SM00530">
    <property type="entry name" value="HTH_XRE"/>
    <property type="match status" value="1"/>
</dbReference>
<dbReference type="PANTHER" id="PTHR46558">
    <property type="entry name" value="TRACRIPTIONAL REGULATORY PROTEIN-RELATED-RELATED"/>
    <property type="match status" value="1"/>
</dbReference>
<feature type="region of interest" description="Disordered" evidence="2">
    <location>
        <begin position="117"/>
        <end position="158"/>
    </location>
</feature>
<dbReference type="Gene3D" id="1.10.260.40">
    <property type="entry name" value="lambda repressor-like DNA-binding domains"/>
    <property type="match status" value="1"/>
</dbReference>
<dbReference type="Proteomes" id="UP000238899">
    <property type="component" value="Unassembled WGS sequence"/>
</dbReference>
<name>A0ABX5C400_9FIRM</name>
<dbReference type="RefSeq" id="WP_105094152.1">
    <property type="nucleotide sequence ID" value="NZ_PPDD01000008.1"/>
</dbReference>
<protein>
    <submittedName>
        <fullName evidence="4">Transcriptional regulator</fullName>
    </submittedName>
</protein>
<sequence length="158" mass="17939">MQFYKNLKRARVRMGKSQIEVAKAVGISNAALSNYETGYREPDLDTLCALSRYYGLTLDELLDVNGEQHEPIYDLSPVLKNKYIAYKGDVFELKDSQKRALLRELDNLFTKFEKSKVEDKSSKPKTYKHGNPHINRAGLSSHAGTLAARRSTKPQDSK</sequence>
<dbReference type="Pfam" id="PF01381">
    <property type="entry name" value="HTH_3"/>
    <property type="match status" value="1"/>
</dbReference>
<dbReference type="InterPro" id="IPR010982">
    <property type="entry name" value="Lambda_DNA-bd_dom_sf"/>
</dbReference>
<evidence type="ECO:0000256" key="2">
    <source>
        <dbReference type="SAM" id="MobiDB-lite"/>
    </source>
</evidence>